<reference evidence="3 4" key="1">
    <citation type="submission" date="2020-06" db="EMBL/GenBank/DDBJ databases">
        <authorList>
            <person name="Li R."/>
            <person name="Bekaert M."/>
        </authorList>
    </citation>
    <scope>NUCLEOTIDE SEQUENCE [LARGE SCALE GENOMIC DNA]</scope>
    <source>
        <strain evidence="4">wild</strain>
    </source>
</reference>
<proteinExistence type="predicted"/>
<keyword evidence="4" id="KW-1185">Reference proteome</keyword>
<feature type="transmembrane region" description="Helical" evidence="1">
    <location>
        <begin position="228"/>
        <end position="251"/>
    </location>
</feature>
<dbReference type="SUPFAM" id="SSF48726">
    <property type="entry name" value="Immunoglobulin"/>
    <property type="match status" value="1"/>
</dbReference>
<keyword evidence="1" id="KW-1133">Transmembrane helix</keyword>
<dbReference type="InterPro" id="IPR013783">
    <property type="entry name" value="Ig-like_fold"/>
</dbReference>
<keyword evidence="1" id="KW-0472">Membrane</keyword>
<sequence length="287" mass="32726">MKNAICILMMQFLWGQGYGRVLSISYNAESNIGNSLLLTCTVYGIEKVDPEVTRQFAKGSDGDLLSFNGQITKKEKYAEQLSTGNKFSLLITNVTKSDINCIYQCRYGFDYVKKFIEINETKYGYNSTKDTTLIEFKKRDHDSFENELNLTTIVPVPSCAEFMNSLNLKFKNTSVVQKGIFYKTSFYLRHSYVEGQCKDTNLRICCKIGTTNYIITTVKSFLECSDSFFQWFLVTAVVILILVVAALIYIIHNKKHKSSEKVEMSEDCTLLNRRQNGGPSLCLSEDH</sequence>
<keyword evidence="1" id="KW-0812">Transmembrane</keyword>
<feature type="chain" id="PRO_5026913172" description="Ig-like domain-containing protein" evidence="2">
    <location>
        <begin position="20"/>
        <end position="287"/>
    </location>
</feature>
<evidence type="ECO:0000256" key="1">
    <source>
        <dbReference type="SAM" id="Phobius"/>
    </source>
</evidence>
<dbReference type="EMBL" id="CACVKT020003870">
    <property type="protein sequence ID" value="CAC5386362.1"/>
    <property type="molecule type" value="Genomic_DNA"/>
</dbReference>
<evidence type="ECO:0008006" key="5">
    <source>
        <dbReference type="Google" id="ProtNLM"/>
    </source>
</evidence>
<dbReference type="Proteomes" id="UP000507470">
    <property type="component" value="Unassembled WGS sequence"/>
</dbReference>
<evidence type="ECO:0000313" key="3">
    <source>
        <dbReference type="EMBL" id="CAC5386362.1"/>
    </source>
</evidence>
<evidence type="ECO:0000256" key="2">
    <source>
        <dbReference type="SAM" id="SignalP"/>
    </source>
</evidence>
<accession>A0A6J8BS08</accession>
<dbReference type="InterPro" id="IPR036179">
    <property type="entry name" value="Ig-like_dom_sf"/>
</dbReference>
<name>A0A6J8BS08_MYTCO</name>
<gene>
    <name evidence="3" type="ORF">MCOR_21817</name>
</gene>
<feature type="signal peptide" evidence="2">
    <location>
        <begin position="1"/>
        <end position="19"/>
    </location>
</feature>
<keyword evidence="2" id="KW-0732">Signal</keyword>
<organism evidence="3 4">
    <name type="scientific">Mytilus coruscus</name>
    <name type="common">Sea mussel</name>
    <dbReference type="NCBI Taxonomy" id="42192"/>
    <lineage>
        <taxon>Eukaryota</taxon>
        <taxon>Metazoa</taxon>
        <taxon>Spiralia</taxon>
        <taxon>Lophotrochozoa</taxon>
        <taxon>Mollusca</taxon>
        <taxon>Bivalvia</taxon>
        <taxon>Autobranchia</taxon>
        <taxon>Pteriomorphia</taxon>
        <taxon>Mytilida</taxon>
        <taxon>Mytiloidea</taxon>
        <taxon>Mytilidae</taxon>
        <taxon>Mytilinae</taxon>
        <taxon>Mytilus</taxon>
    </lineage>
</organism>
<dbReference type="Gene3D" id="2.60.40.10">
    <property type="entry name" value="Immunoglobulins"/>
    <property type="match status" value="1"/>
</dbReference>
<dbReference type="AlphaFoldDB" id="A0A6J8BS08"/>
<protein>
    <recommendedName>
        <fullName evidence="5">Ig-like domain-containing protein</fullName>
    </recommendedName>
</protein>
<evidence type="ECO:0000313" key="4">
    <source>
        <dbReference type="Proteomes" id="UP000507470"/>
    </source>
</evidence>